<dbReference type="Pfam" id="PF02633">
    <property type="entry name" value="Creatininase"/>
    <property type="match status" value="1"/>
</dbReference>
<comment type="caution">
    <text evidence="6">The sequence shown here is derived from an EMBL/GenBank/DDBJ whole genome shotgun (WGS) entry which is preliminary data.</text>
</comment>
<dbReference type="Proteomes" id="UP000596857">
    <property type="component" value="Unassembled WGS sequence"/>
</dbReference>
<reference evidence="6 7" key="1">
    <citation type="submission" date="2019-10" db="EMBL/GenBank/DDBJ databases">
        <title>Description of Paenibacillus terricola sp. nov.</title>
        <authorList>
            <person name="Carlier A."/>
            <person name="Qi S."/>
        </authorList>
    </citation>
    <scope>NUCLEOTIDE SEQUENCE [LARGE SCALE GENOMIC DNA]</scope>
    <source>
        <strain evidence="6 7">LMG 31459</strain>
    </source>
</reference>
<dbReference type="Gene3D" id="3.40.50.10310">
    <property type="entry name" value="Creatininase"/>
    <property type="match status" value="1"/>
</dbReference>
<dbReference type="PANTHER" id="PTHR35005:SF1">
    <property type="entry name" value="2-AMINO-5-FORMYLAMINO-6-RIBOSYLAMINOPYRIMIDIN-4(3H)-ONE 5'-MONOPHOSPHATE DEFORMYLASE"/>
    <property type="match status" value="1"/>
</dbReference>
<keyword evidence="4" id="KW-0862">Zinc</keyword>
<dbReference type="InterPro" id="IPR024087">
    <property type="entry name" value="Creatininase-like_sf"/>
</dbReference>
<evidence type="ECO:0000256" key="4">
    <source>
        <dbReference type="ARBA" id="ARBA00022833"/>
    </source>
</evidence>
<dbReference type="RefSeq" id="WP_171719770.1">
    <property type="nucleotide sequence ID" value="NZ_WHOB01000078.1"/>
</dbReference>
<evidence type="ECO:0000313" key="7">
    <source>
        <dbReference type="Proteomes" id="UP000596857"/>
    </source>
</evidence>
<dbReference type="EMBL" id="WHOB01000078">
    <property type="protein sequence ID" value="NOU82425.1"/>
    <property type="molecule type" value="Genomic_DNA"/>
</dbReference>
<dbReference type="InterPro" id="IPR003785">
    <property type="entry name" value="Creatininase/forma_Hydrolase"/>
</dbReference>
<evidence type="ECO:0000313" key="6">
    <source>
        <dbReference type="EMBL" id="NOU82425.1"/>
    </source>
</evidence>
<evidence type="ECO:0000256" key="2">
    <source>
        <dbReference type="ARBA" id="ARBA00022723"/>
    </source>
</evidence>
<accession>A0ABX1YMZ1</accession>
<evidence type="ECO:0000256" key="3">
    <source>
        <dbReference type="ARBA" id="ARBA00022801"/>
    </source>
</evidence>
<dbReference type="PANTHER" id="PTHR35005">
    <property type="entry name" value="3-DEHYDRO-SCYLLO-INOSOSE HYDROLASE"/>
    <property type="match status" value="1"/>
</dbReference>
<sequence>MLSYKNTTTEVAASGIDTVIISVGATEQFGPFLPMHLDTLIAELYAESYGKALNAYVLPTLPFNTSEEHANCKGTVTVSPNILTAMLEAIIMNLARQGFTKFVVCNGHGGAYWEAAFVKHINYKYPELLLIAPNHNTPHAWTEAAKQAGLEEVDEMHAGLLSVCTAMWLCPELVQTKSMGSNIPADNRLYADYMGWDKLTEDGCWGKFEEGSYTDQELSEKGRLFWETFIHKRSEGLLQILEEAYRRKMAK</sequence>
<evidence type="ECO:0000256" key="5">
    <source>
        <dbReference type="ARBA" id="ARBA00024029"/>
    </source>
</evidence>
<protein>
    <submittedName>
        <fullName evidence="6">Creatininase family protein</fullName>
    </submittedName>
</protein>
<comment type="cofactor">
    <cofactor evidence="1">
        <name>Zn(2+)</name>
        <dbReference type="ChEBI" id="CHEBI:29105"/>
    </cofactor>
</comment>
<name>A0ABX1YMZ1_9BACL</name>
<gene>
    <name evidence="6" type="ORF">GC101_26505</name>
</gene>
<keyword evidence="2" id="KW-0479">Metal-binding</keyword>
<comment type="similarity">
    <text evidence="5">Belongs to the creatininase superfamily.</text>
</comment>
<organism evidence="6 7">
    <name type="scientific">Paenibacillus phytohabitans</name>
    <dbReference type="NCBI Taxonomy" id="2654978"/>
    <lineage>
        <taxon>Bacteria</taxon>
        <taxon>Bacillati</taxon>
        <taxon>Bacillota</taxon>
        <taxon>Bacilli</taxon>
        <taxon>Bacillales</taxon>
        <taxon>Paenibacillaceae</taxon>
        <taxon>Paenibacillus</taxon>
    </lineage>
</organism>
<proteinExistence type="inferred from homology"/>
<keyword evidence="3" id="KW-0378">Hydrolase</keyword>
<evidence type="ECO:0000256" key="1">
    <source>
        <dbReference type="ARBA" id="ARBA00001947"/>
    </source>
</evidence>
<keyword evidence="7" id="KW-1185">Reference proteome</keyword>
<dbReference type="SUPFAM" id="SSF102215">
    <property type="entry name" value="Creatininase"/>
    <property type="match status" value="1"/>
</dbReference>